<sequence length="60" mass="6953">MTTCRAVLHHQHGMAQCDLPPHDDEQQHGAWCDNCLEYGYDDPSDRLDWGRDGEDWLITP</sequence>
<proteinExistence type="predicted"/>
<reference evidence="1 2" key="1">
    <citation type="submission" date="2021-10" db="EMBL/GenBank/DDBJ databases">
        <title>Streptomyces gossypii sp. nov., isolated from soil collected from cotton field.</title>
        <authorList>
            <person name="Ge X."/>
            <person name="Chen X."/>
            <person name="Liu W."/>
        </authorList>
    </citation>
    <scope>NUCLEOTIDE SEQUENCE [LARGE SCALE GENOMIC DNA]</scope>
    <source>
        <strain evidence="1 2">N2-109</strain>
    </source>
</reference>
<name>A0ABT2JTA1_9ACTN</name>
<accession>A0ABT2JTA1</accession>
<comment type="caution">
    <text evidence="1">The sequence shown here is derived from an EMBL/GenBank/DDBJ whole genome shotgun (WGS) entry which is preliminary data.</text>
</comment>
<dbReference type="Proteomes" id="UP001156389">
    <property type="component" value="Unassembled WGS sequence"/>
</dbReference>
<dbReference type="EMBL" id="JAJAGO010000006">
    <property type="protein sequence ID" value="MCT2591119.1"/>
    <property type="molecule type" value="Genomic_DNA"/>
</dbReference>
<organism evidence="1 2">
    <name type="scientific">Streptomyces gossypii</name>
    <dbReference type="NCBI Taxonomy" id="2883101"/>
    <lineage>
        <taxon>Bacteria</taxon>
        <taxon>Bacillati</taxon>
        <taxon>Actinomycetota</taxon>
        <taxon>Actinomycetes</taxon>
        <taxon>Kitasatosporales</taxon>
        <taxon>Streptomycetaceae</taxon>
        <taxon>Streptomyces</taxon>
    </lineage>
</organism>
<keyword evidence="2" id="KW-1185">Reference proteome</keyword>
<evidence type="ECO:0000313" key="2">
    <source>
        <dbReference type="Proteomes" id="UP001156389"/>
    </source>
</evidence>
<protein>
    <submittedName>
        <fullName evidence="1">Uncharacterized protein</fullName>
    </submittedName>
</protein>
<dbReference type="RefSeq" id="WP_260218444.1">
    <property type="nucleotide sequence ID" value="NZ_JAJAGO010000006.1"/>
</dbReference>
<gene>
    <name evidence="1" type="ORF">LHJ74_14580</name>
</gene>
<evidence type="ECO:0000313" key="1">
    <source>
        <dbReference type="EMBL" id="MCT2591119.1"/>
    </source>
</evidence>